<dbReference type="Proteomes" id="UP000176938">
    <property type="component" value="Unassembled WGS sequence"/>
</dbReference>
<sequence length="63" mass="6980">MASNVGSSTQKYTVADVRQEAARLLKDQMTGLKEKPLSKIEGIKMEALGRQLADMVLKDMNKI</sequence>
<evidence type="ECO:0000313" key="1">
    <source>
        <dbReference type="EMBL" id="OGC05956.1"/>
    </source>
</evidence>
<name>A0A1F4RCV5_UNCSA</name>
<accession>A0A1F4RCV5</accession>
<protein>
    <submittedName>
        <fullName evidence="1">Uncharacterized protein</fullName>
    </submittedName>
</protein>
<comment type="caution">
    <text evidence="1">The sequence shown here is derived from an EMBL/GenBank/DDBJ whole genome shotgun (WGS) entry which is preliminary data.</text>
</comment>
<organism evidence="1 2">
    <name type="scientific">candidate division WOR-1 bacterium RIFCSPLOWO2_02_FULL_46_20</name>
    <dbReference type="NCBI Taxonomy" id="1802567"/>
    <lineage>
        <taxon>Bacteria</taxon>
        <taxon>Bacillati</taxon>
        <taxon>Saganbacteria</taxon>
    </lineage>
</organism>
<reference evidence="1 2" key="1">
    <citation type="journal article" date="2016" name="Nat. Commun.">
        <title>Thousands of microbial genomes shed light on interconnected biogeochemical processes in an aquifer system.</title>
        <authorList>
            <person name="Anantharaman K."/>
            <person name="Brown C.T."/>
            <person name="Hug L.A."/>
            <person name="Sharon I."/>
            <person name="Castelle C.J."/>
            <person name="Probst A.J."/>
            <person name="Thomas B.C."/>
            <person name="Singh A."/>
            <person name="Wilkins M.J."/>
            <person name="Karaoz U."/>
            <person name="Brodie E.L."/>
            <person name="Williams K.H."/>
            <person name="Hubbard S.S."/>
            <person name="Banfield J.F."/>
        </authorList>
    </citation>
    <scope>NUCLEOTIDE SEQUENCE [LARGE SCALE GENOMIC DNA]</scope>
</reference>
<gene>
    <name evidence="1" type="ORF">A3H38_01775</name>
</gene>
<dbReference type="AlphaFoldDB" id="A0A1F4RCV5"/>
<evidence type="ECO:0000313" key="2">
    <source>
        <dbReference type="Proteomes" id="UP000176938"/>
    </source>
</evidence>
<dbReference type="EMBL" id="METP01000031">
    <property type="protein sequence ID" value="OGC05956.1"/>
    <property type="molecule type" value="Genomic_DNA"/>
</dbReference>
<proteinExistence type="predicted"/>